<evidence type="ECO:0000313" key="1">
    <source>
        <dbReference type="EMBL" id="RHY28852.1"/>
    </source>
</evidence>
<sequence>MPKYILVSIPVSNYVQKARWGLRLAKIDFIEEMHAPAFHRLSTLPKGGSSVPLLYCLETKLSLTDSDPILSLCGQHVPSLYPHEHVKSQELKYDTEFGPHARRYAYGFFFAKKGSAFKHAITDPLRGNLESYAVACMLPMLQTMLTNAFNVSAAGIERSWAKIEQAFDEASAILGDEPLGSKYLAGPSFTAADISFCSHASLLLGPPENPYLHPHFHPDEMPTTFRARYIHYMSTKPKGGKSVPLLVTSPSTCLKDSDAILTLCGTALPSLYPHPGVKEKELWFDNQFGPAARRFGYGLVFSLPPSVAKGIIIDPIQGTIESYAASAAFPLLKSALTKALNITEQGVERSWTKIQSTFNAVNDILGDKPLGAQFVAGTSFTAADISFCSHASLILAPPQNPFLAQYINMSEAPRQYQDRHKELVESKAGQFVLWCYENYYPRAPVHHTAKL</sequence>
<dbReference type="CDD" id="cd00299">
    <property type="entry name" value="GST_C_family"/>
    <property type="match status" value="1"/>
</dbReference>
<dbReference type="AlphaFoldDB" id="A0A418AU03"/>
<proteinExistence type="predicted"/>
<dbReference type="SUPFAM" id="SSF47616">
    <property type="entry name" value="GST C-terminal domain-like"/>
    <property type="match status" value="2"/>
</dbReference>
<keyword evidence="2" id="KW-1185">Reference proteome</keyword>
<reference evidence="1 2" key="1">
    <citation type="submission" date="2018-08" db="EMBL/GenBank/DDBJ databases">
        <title>Aphanomyces genome sequencing and annotation.</title>
        <authorList>
            <person name="Minardi D."/>
            <person name="Oidtmann B."/>
            <person name="Van Der Giezen M."/>
            <person name="Studholme D.J."/>
        </authorList>
    </citation>
    <scope>NUCLEOTIDE SEQUENCE [LARGE SCALE GENOMIC DNA]</scope>
    <source>
        <strain evidence="1 2">NJM0002</strain>
    </source>
</reference>
<protein>
    <recommendedName>
        <fullName evidence="3">GST C-terminal domain-containing protein</fullName>
    </recommendedName>
</protein>
<accession>A0A418AU03</accession>
<dbReference type="Proteomes" id="UP000285060">
    <property type="component" value="Unassembled WGS sequence"/>
</dbReference>
<name>A0A418AU03_9STRA</name>
<evidence type="ECO:0008006" key="3">
    <source>
        <dbReference type="Google" id="ProtNLM"/>
    </source>
</evidence>
<dbReference type="EMBL" id="QUSY01000514">
    <property type="protein sequence ID" value="RHY28852.1"/>
    <property type="molecule type" value="Genomic_DNA"/>
</dbReference>
<dbReference type="VEuPathDB" id="FungiDB:H310_06113"/>
<dbReference type="InterPro" id="IPR036282">
    <property type="entry name" value="Glutathione-S-Trfase_C_sf"/>
</dbReference>
<organism evidence="1 2">
    <name type="scientific">Aphanomyces invadans</name>
    <dbReference type="NCBI Taxonomy" id="157072"/>
    <lineage>
        <taxon>Eukaryota</taxon>
        <taxon>Sar</taxon>
        <taxon>Stramenopiles</taxon>
        <taxon>Oomycota</taxon>
        <taxon>Saprolegniomycetes</taxon>
        <taxon>Saprolegniales</taxon>
        <taxon>Verrucalvaceae</taxon>
        <taxon>Aphanomyces</taxon>
    </lineage>
</organism>
<comment type="caution">
    <text evidence="1">The sequence shown here is derived from an EMBL/GenBank/DDBJ whole genome shotgun (WGS) entry which is preliminary data.</text>
</comment>
<gene>
    <name evidence="1" type="ORF">DYB32_005649</name>
</gene>
<evidence type="ECO:0000313" key="2">
    <source>
        <dbReference type="Proteomes" id="UP000285060"/>
    </source>
</evidence>